<accession>A0AAW8M282</accession>
<dbReference type="PANTHER" id="PTHR30537">
    <property type="entry name" value="HTH-TYPE TRANSCRIPTIONAL REGULATOR"/>
    <property type="match status" value="1"/>
</dbReference>
<dbReference type="Pfam" id="PF00126">
    <property type="entry name" value="HTH_1"/>
    <property type="match status" value="1"/>
</dbReference>
<dbReference type="PROSITE" id="PS50931">
    <property type="entry name" value="HTH_LYSR"/>
    <property type="match status" value="1"/>
</dbReference>
<dbReference type="InterPro" id="IPR036388">
    <property type="entry name" value="WH-like_DNA-bd_sf"/>
</dbReference>
<protein>
    <recommendedName>
        <fullName evidence="6">HTH-type transcriptional regulator TtuA</fullName>
    </recommendedName>
    <alternativeName>
        <fullName evidence="7">Tartrate utilization transcriptional regulator</fullName>
    </alternativeName>
</protein>
<dbReference type="Proteomes" id="UP001265315">
    <property type="component" value="Unassembled WGS sequence"/>
</dbReference>
<dbReference type="CDD" id="cd08422">
    <property type="entry name" value="PBP2_CrgA_like"/>
    <property type="match status" value="1"/>
</dbReference>
<sequence length="303" mass="33135">MDYLAAMRVFVRVVERENMSAAARDLGIGQPAVSERIDRLETHLGTRLLQRNTRRVSVTQAGHIFYERCKLAIEATENALASLDDPASVHGTLKIAAPHGLGEVVVAPLLQRLRERHPRLMAELILNDRMVDPVTEGVDISLRLGTLGEGSFTARKLGQIGRRLVASPAYLERHGEPDIPADLGRHPFLRVAGLFNDGRMVLTAGNKRQVTVRVETAIVVSNWRPLRRLLLDGAGIGVLQDIVCADAISEGTLKQILLDFTLASFDLYVLYSPKKSIAPSVRAALTLLDEILPSALTQGHPSA</sequence>
<comment type="caution">
    <text evidence="9">The sequence shown here is derived from an EMBL/GenBank/DDBJ whole genome shotgun (WGS) entry which is preliminary data.</text>
</comment>
<dbReference type="Gene3D" id="3.40.190.290">
    <property type="match status" value="1"/>
</dbReference>
<dbReference type="GO" id="GO:0003677">
    <property type="term" value="F:DNA binding"/>
    <property type="evidence" value="ECO:0007669"/>
    <property type="project" value="UniProtKB-KW"/>
</dbReference>
<dbReference type="Pfam" id="PF03466">
    <property type="entry name" value="LysR_substrate"/>
    <property type="match status" value="1"/>
</dbReference>
<dbReference type="SUPFAM" id="SSF46785">
    <property type="entry name" value="Winged helix' DNA-binding domain"/>
    <property type="match status" value="1"/>
</dbReference>
<evidence type="ECO:0000313" key="10">
    <source>
        <dbReference type="Proteomes" id="UP001265315"/>
    </source>
</evidence>
<dbReference type="FunFam" id="1.10.10.10:FF:000001">
    <property type="entry name" value="LysR family transcriptional regulator"/>
    <property type="match status" value="1"/>
</dbReference>
<evidence type="ECO:0000256" key="6">
    <source>
        <dbReference type="ARBA" id="ARBA00067332"/>
    </source>
</evidence>
<gene>
    <name evidence="9" type="ORF">J2W61_005099</name>
</gene>
<evidence type="ECO:0000256" key="5">
    <source>
        <dbReference type="ARBA" id="ARBA00054626"/>
    </source>
</evidence>
<evidence type="ECO:0000256" key="1">
    <source>
        <dbReference type="ARBA" id="ARBA00009437"/>
    </source>
</evidence>
<evidence type="ECO:0000256" key="3">
    <source>
        <dbReference type="ARBA" id="ARBA00023125"/>
    </source>
</evidence>
<dbReference type="RefSeq" id="WP_111791585.1">
    <property type="nucleotide sequence ID" value="NZ_JAGIPD010000006.1"/>
</dbReference>
<keyword evidence="4" id="KW-0804">Transcription</keyword>
<feature type="domain" description="HTH lysR-type" evidence="8">
    <location>
        <begin position="1"/>
        <end position="59"/>
    </location>
</feature>
<comment type="similarity">
    <text evidence="1">Belongs to the LysR transcriptional regulatory family.</text>
</comment>
<dbReference type="EMBL" id="JAVDSW010000008">
    <property type="protein sequence ID" value="MDR6705224.1"/>
    <property type="molecule type" value="Genomic_DNA"/>
</dbReference>
<dbReference type="InterPro" id="IPR036390">
    <property type="entry name" value="WH_DNA-bd_sf"/>
</dbReference>
<reference evidence="9" key="1">
    <citation type="submission" date="2023-07" db="EMBL/GenBank/DDBJ databases">
        <title>Sorghum-associated microbial communities from plants grown in Nebraska, USA.</title>
        <authorList>
            <person name="Schachtman D."/>
        </authorList>
    </citation>
    <scope>NUCLEOTIDE SEQUENCE</scope>
    <source>
        <strain evidence="9">1457</strain>
    </source>
</reference>
<dbReference type="GO" id="GO:0003700">
    <property type="term" value="F:DNA-binding transcription factor activity"/>
    <property type="evidence" value="ECO:0007669"/>
    <property type="project" value="InterPro"/>
</dbReference>
<evidence type="ECO:0000313" key="9">
    <source>
        <dbReference type="EMBL" id="MDR6705224.1"/>
    </source>
</evidence>
<evidence type="ECO:0000259" key="8">
    <source>
        <dbReference type="PROSITE" id="PS50931"/>
    </source>
</evidence>
<proteinExistence type="inferred from homology"/>
<organism evidence="9 10">
    <name type="scientific">Agrobacterium tumefaciens</name>
    <dbReference type="NCBI Taxonomy" id="358"/>
    <lineage>
        <taxon>Bacteria</taxon>
        <taxon>Pseudomonadati</taxon>
        <taxon>Pseudomonadota</taxon>
        <taxon>Alphaproteobacteria</taxon>
        <taxon>Hyphomicrobiales</taxon>
        <taxon>Rhizobiaceae</taxon>
        <taxon>Rhizobium/Agrobacterium group</taxon>
        <taxon>Agrobacterium</taxon>
        <taxon>Agrobacterium tumefaciens complex</taxon>
    </lineage>
</organism>
<keyword evidence="2" id="KW-0805">Transcription regulation</keyword>
<keyword evidence="3 9" id="KW-0238">DNA-binding</keyword>
<dbReference type="SUPFAM" id="SSF53850">
    <property type="entry name" value="Periplasmic binding protein-like II"/>
    <property type="match status" value="1"/>
</dbReference>
<dbReference type="AlphaFoldDB" id="A0AAW8M282"/>
<dbReference type="Gene3D" id="1.10.10.10">
    <property type="entry name" value="Winged helix-like DNA-binding domain superfamily/Winged helix DNA-binding domain"/>
    <property type="match status" value="1"/>
</dbReference>
<comment type="function">
    <text evidence="5">Transcriptional regulator of the ttuABCDE tartrate utilization operon.</text>
</comment>
<name>A0AAW8M282_AGRTU</name>
<dbReference type="InterPro" id="IPR058163">
    <property type="entry name" value="LysR-type_TF_proteobact-type"/>
</dbReference>
<evidence type="ECO:0000256" key="7">
    <source>
        <dbReference type="ARBA" id="ARBA00083243"/>
    </source>
</evidence>
<dbReference type="InterPro" id="IPR000847">
    <property type="entry name" value="LysR_HTH_N"/>
</dbReference>
<dbReference type="PANTHER" id="PTHR30537:SF5">
    <property type="entry name" value="HTH-TYPE TRANSCRIPTIONAL ACTIVATOR TTDR-RELATED"/>
    <property type="match status" value="1"/>
</dbReference>
<dbReference type="InterPro" id="IPR005119">
    <property type="entry name" value="LysR_subst-bd"/>
</dbReference>
<evidence type="ECO:0000256" key="4">
    <source>
        <dbReference type="ARBA" id="ARBA00023163"/>
    </source>
</evidence>
<dbReference type="PRINTS" id="PR00039">
    <property type="entry name" value="HTHLYSR"/>
</dbReference>
<evidence type="ECO:0000256" key="2">
    <source>
        <dbReference type="ARBA" id="ARBA00023015"/>
    </source>
</evidence>